<comment type="caution">
    <text evidence="2">The sequence shown here is derived from an EMBL/GenBank/DDBJ whole genome shotgun (WGS) entry which is preliminary data.</text>
</comment>
<gene>
    <name evidence="3" type="ORF">RhiirA1_480415</name>
    <name evidence="2" type="ORF">RhiirA5_430460</name>
</gene>
<dbReference type="AlphaFoldDB" id="A0A2N0NWN8"/>
<evidence type="ECO:0000313" key="2">
    <source>
        <dbReference type="EMBL" id="PKB98990.1"/>
    </source>
</evidence>
<organism evidence="2 5">
    <name type="scientific">Rhizophagus irregularis</name>
    <dbReference type="NCBI Taxonomy" id="588596"/>
    <lineage>
        <taxon>Eukaryota</taxon>
        <taxon>Fungi</taxon>
        <taxon>Fungi incertae sedis</taxon>
        <taxon>Mucoromycota</taxon>
        <taxon>Glomeromycotina</taxon>
        <taxon>Glomeromycetes</taxon>
        <taxon>Glomerales</taxon>
        <taxon>Glomeraceae</taxon>
        <taxon>Rhizophagus</taxon>
    </lineage>
</organism>
<reference evidence="2 5" key="1">
    <citation type="submission" date="2016-04" db="EMBL/GenBank/DDBJ databases">
        <title>Genome analyses suggest a sexual origin of heterokaryosis in a supposedly ancient asexual fungus.</title>
        <authorList>
            <person name="Ropars J."/>
            <person name="Sedzielewska K."/>
            <person name="Noel J."/>
            <person name="Charron P."/>
            <person name="Farinelli L."/>
            <person name="Marton T."/>
            <person name="Kruger M."/>
            <person name="Pelin A."/>
            <person name="Brachmann A."/>
            <person name="Corradi N."/>
        </authorList>
    </citation>
    <scope>NUCLEOTIDE SEQUENCE [LARGE SCALE GENOMIC DNA]</scope>
    <source>
        <strain evidence="2 5">A5</strain>
    </source>
</reference>
<protein>
    <submittedName>
        <fullName evidence="2">Uncharacterized protein</fullName>
    </submittedName>
</protein>
<accession>A0A2N0NWN8</accession>
<sequence>MSYSLLSKINATRTISNELGIKSKKMRIGKTTPQVYSISREDLYKKFLSKNWIHETDEINIEGINTNTPEKPASDSKALKKNYIQIIITQSAPQKLKCKVVADSAPKEHLQELREKQLNPIKDTKDNLPAKKSVPKEDDDYDILDDMLSDSDYTTIDPVPEQHSIPKQQPESPAK</sequence>
<evidence type="ECO:0000313" key="3">
    <source>
        <dbReference type="EMBL" id="PKC52902.1"/>
    </source>
</evidence>
<reference evidence="2 5" key="2">
    <citation type="submission" date="2017-09" db="EMBL/GenBank/DDBJ databases">
        <title>Extensive intraspecific genome diversity in a model arbuscular mycorrhizal fungus.</title>
        <authorList>
            <person name="Chen E.C."/>
            <person name="Morin E."/>
            <person name="Beaudet D."/>
            <person name="Noel J."/>
            <person name="Ndikumana S."/>
            <person name="Charron P."/>
            <person name="St-Onge C."/>
            <person name="Giorgi J."/>
            <person name="Grigoriev I.V."/>
            <person name="Roux C."/>
            <person name="Martin F.M."/>
            <person name="Corradi N."/>
        </authorList>
    </citation>
    <scope>NUCLEOTIDE SEQUENCE [LARGE SCALE GENOMIC DNA]</scope>
    <source>
        <strain evidence="2 5">A5</strain>
    </source>
</reference>
<reference evidence="3 4" key="4">
    <citation type="submission" date="2017-10" db="EMBL/GenBank/DDBJ databases">
        <title>Genome analyses suggest a sexual origin of heterokaryosis in a supposedly ancient asexual fungus.</title>
        <authorList>
            <person name="Corradi N."/>
            <person name="Sedzielewska K."/>
            <person name="Noel J."/>
            <person name="Charron P."/>
            <person name="Farinelli L."/>
            <person name="Marton T."/>
            <person name="Kruger M."/>
            <person name="Pelin A."/>
            <person name="Brachmann A."/>
            <person name="Corradi N."/>
        </authorList>
    </citation>
    <scope>NUCLEOTIDE SEQUENCE [LARGE SCALE GENOMIC DNA]</scope>
    <source>
        <strain evidence="3 4">A1</strain>
    </source>
</reference>
<evidence type="ECO:0000256" key="1">
    <source>
        <dbReference type="SAM" id="MobiDB-lite"/>
    </source>
</evidence>
<feature type="compositionally biased region" description="Basic and acidic residues" evidence="1">
    <location>
        <begin position="114"/>
        <end position="129"/>
    </location>
</feature>
<dbReference type="EMBL" id="LLXH01004953">
    <property type="protein sequence ID" value="PKC52902.1"/>
    <property type="molecule type" value="Genomic_DNA"/>
</dbReference>
<proteinExistence type="predicted"/>
<dbReference type="EMBL" id="LLXJ01002386">
    <property type="protein sequence ID" value="PKB98990.1"/>
    <property type="molecule type" value="Genomic_DNA"/>
</dbReference>
<feature type="compositionally biased region" description="Polar residues" evidence="1">
    <location>
        <begin position="165"/>
        <end position="175"/>
    </location>
</feature>
<dbReference type="Proteomes" id="UP000232688">
    <property type="component" value="Unassembled WGS sequence"/>
</dbReference>
<feature type="compositionally biased region" description="Acidic residues" evidence="1">
    <location>
        <begin position="137"/>
        <end position="149"/>
    </location>
</feature>
<reference evidence="3 4" key="3">
    <citation type="submission" date="2017-10" db="EMBL/GenBank/DDBJ databases">
        <title>Extensive intraspecific genome diversity in a model arbuscular mycorrhizal fungus.</title>
        <authorList>
            <person name="Chen E.C.H."/>
            <person name="Morin E."/>
            <person name="Baudet D."/>
            <person name="Noel J."/>
            <person name="Ndikumana S."/>
            <person name="Charron P."/>
            <person name="St-Onge C."/>
            <person name="Giorgi J."/>
            <person name="Grigoriev I.V."/>
            <person name="Roux C."/>
            <person name="Martin F.M."/>
            <person name="Corradi N."/>
        </authorList>
    </citation>
    <scope>NUCLEOTIDE SEQUENCE [LARGE SCALE GENOMIC DNA]</scope>
    <source>
        <strain evidence="3 4">A1</strain>
    </source>
</reference>
<dbReference type="Proteomes" id="UP000232722">
    <property type="component" value="Unassembled WGS sequence"/>
</dbReference>
<name>A0A2N0NWN8_9GLOM</name>
<dbReference type="VEuPathDB" id="FungiDB:RhiirA1_480415"/>
<feature type="region of interest" description="Disordered" evidence="1">
    <location>
        <begin position="114"/>
        <end position="175"/>
    </location>
</feature>
<evidence type="ECO:0000313" key="4">
    <source>
        <dbReference type="Proteomes" id="UP000232688"/>
    </source>
</evidence>
<evidence type="ECO:0000313" key="5">
    <source>
        <dbReference type="Proteomes" id="UP000232722"/>
    </source>
</evidence>
<dbReference type="VEuPathDB" id="FungiDB:RhiirFUN_001781"/>